<proteinExistence type="inferred from homology"/>
<dbReference type="KEGG" id="mfv:Mfer_0901"/>
<dbReference type="EC" id="2.6.1.83" evidence="5 6"/>
<dbReference type="HOGENOM" id="CLU_051433_0_0_2"/>
<protein>
    <recommendedName>
        <fullName evidence="5 6">LL-diaminopimelate aminotransferase</fullName>
        <shortName evidence="5">DAP-AT</shortName>
        <shortName evidence="5">DAP-aminotransferase</shortName>
        <shortName evidence="5">LL-DAP-aminotransferase</shortName>
        <ecNumber evidence="5 6">2.6.1.83</ecNumber>
    </recommendedName>
</protein>
<evidence type="ECO:0000313" key="9">
    <source>
        <dbReference type="Proteomes" id="UP000002315"/>
    </source>
</evidence>
<dbReference type="CDD" id="cd00609">
    <property type="entry name" value="AAT_like"/>
    <property type="match status" value="1"/>
</dbReference>
<reference evidence="8 9" key="1">
    <citation type="journal article" date="2010" name="Stand. Genomic Sci.">
        <title>Complete genome sequence of Methanothermus fervidus type strain (V24S).</title>
        <authorList>
            <person name="Anderson I."/>
            <person name="Djao O.D."/>
            <person name="Misra M."/>
            <person name="Chertkov O."/>
            <person name="Nolan M."/>
            <person name="Lucas S."/>
            <person name="Lapidus A."/>
            <person name="Del Rio T.G."/>
            <person name="Tice H."/>
            <person name="Cheng J.F."/>
            <person name="Tapia R."/>
            <person name="Han C."/>
            <person name="Goodwin L."/>
            <person name="Pitluck S."/>
            <person name="Liolios K."/>
            <person name="Ivanova N."/>
            <person name="Mavromatis K."/>
            <person name="Mikhailova N."/>
            <person name="Pati A."/>
            <person name="Brambilla E."/>
            <person name="Chen A."/>
            <person name="Palaniappan K."/>
            <person name="Land M."/>
            <person name="Hauser L."/>
            <person name="Chang Y.J."/>
            <person name="Jeffries C.D."/>
            <person name="Sikorski J."/>
            <person name="Spring S."/>
            <person name="Rohde M."/>
            <person name="Eichinger K."/>
            <person name="Huber H."/>
            <person name="Wirth R."/>
            <person name="Goker M."/>
            <person name="Detter J.C."/>
            <person name="Woyke T."/>
            <person name="Bristow J."/>
            <person name="Eisen J.A."/>
            <person name="Markowitz V."/>
            <person name="Hugenholtz P."/>
            <person name="Klenk H.P."/>
            <person name="Kyrpides N.C."/>
        </authorList>
    </citation>
    <scope>NUCLEOTIDE SEQUENCE [LARGE SCALE GENOMIC DNA]</scope>
    <source>
        <strain evidence="9">ATCC 43054 / DSM 2088 / JCM 10308 / V24 S</strain>
    </source>
</reference>
<gene>
    <name evidence="5" type="primary">dapL</name>
    <name evidence="8" type="ordered locus">Mfer_0901</name>
</gene>
<dbReference type="InterPro" id="IPR015422">
    <property type="entry name" value="PyrdxlP-dep_Trfase_small"/>
</dbReference>
<feature type="binding site" evidence="5">
    <location>
        <position position="291"/>
    </location>
    <ligand>
        <name>substrate</name>
    </ligand>
</feature>
<organism evidence="8 9">
    <name type="scientific">Methanothermus fervidus (strain ATCC 43054 / DSM 2088 / JCM 10308 / V24 S)</name>
    <dbReference type="NCBI Taxonomy" id="523846"/>
    <lineage>
        <taxon>Archaea</taxon>
        <taxon>Methanobacteriati</taxon>
        <taxon>Methanobacteriota</taxon>
        <taxon>Methanomada group</taxon>
        <taxon>Methanobacteria</taxon>
        <taxon>Methanobacteriales</taxon>
        <taxon>Methanothermaceae</taxon>
        <taxon>Methanothermus</taxon>
    </lineage>
</organism>
<feature type="modified residue" description="N6-(pyridoxal phosphate)lysine" evidence="5">
    <location>
        <position position="248"/>
    </location>
</feature>
<feature type="binding site" evidence="5">
    <location>
        <position position="15"/>
    </location>
    <ligand>
        <name>substrate</name>
    </ligand>
</feature>
<dbReference type="Pfam" id="PF00155">
    <property type="entry name" value="Aminotran_1_2"/>
    <property type="match status" value="1"/>
</dbReference>
<dbReference type="GO" id="GO:0033362">
    <property type="term" value="P:lysine biosynthetic process via diaminopimelate, diaminopimelate-aminotransferase pathway"/>
    <property type="evidence" value="ECO:0007669"/>
    <property type="project" value="UniProtKB-UniRule"/>
</dbReference>
<dbReference type="STRING" id="523846.Mfer_0901"/>
<feature type="binding site" evidence="5">
    <location>
        <begin position="108"/>
        <end position="109"/>
    </location>
    <ligand>
        <name>pyridoxal 5'-phosphate</name>
        <dbReference type="ChEBI" id="CHEBI:597326"/>
    </ligand>
</feature>
<feature type="binding site" evidence="5">
    <location>
        <position position="291"/>
    </location>
    <ligand>
        <name>pyridoxal 5'-phosphate</name>
        <dbReference type="ChEBI" id="CHEBI:597326"/>
    </ligand>
</feature>
<evidence type="ECO:0000256" key="3">
    <source>
        <dbReference type="ARBA" id="ARBA00022679"/>
    </source>
</evidence>
<comment type="catalytic activity">
    <reaction evidence="5">
        <text>(2S,6S)-2,6-diaminopimelate + 2-oxoglutarate = (S)-2,3,4,5-tetrahydrodipicolinate + L-glutamate + H2O + H(+)</text>
        <dbReference type="Rhea" id="RHEA:23988"/>
        <dbReference type="ChEBI" id="CHEBI:15377"/>
        <dbReference type="ChEBI" id="CHEBI:15378"/>
        <dbReference type="ChEBI" id="CHEBI:16810"/>
        <dbReference type="ChEBI" id="CHEBI:16845"/>
        <dbReference type="ChEBI" id="CHEBI:29985"/>
        <dbReference type="ChEBI" id="CHEBI:57609"/>
        <dbReference type="EC" id="2.6.1.83"/>
    </reaction>
</comment>
<feature type="binding site" evidence="5">
    <location>
        <position position="132"/>
    </location>
    <ligand>
        <name>substrate</name>
    </ligand>
</feature>
<dbReference type="Proteomes" id="UP000002315">
    <property type="component" value="Chromosome"/>
</dbReference>
<keyword evidence="4 5" id="KW-0663">Pyridoxal phosphate</keyword>
<feature type="binding site" evidence="5">
    <location>
        <position position="132"/>
    </location>
    <ligand>
        <name>pyridoxal 5'-phosphate</name>
        <dbReference type="ChEBI" id="CHEBI:597326"/>
    </ligand>
</feature>
<feature type="binding site" evidence="5">
    <location>
        <position position="109"/>
    </location>
    <ligand>
        <name>substrate</name>
    </ligand>
</feature>
<feature type="binding site" evidence="5">
    <location>
        <position position="186"/>
    </location>
    <ligand>
        <name>pyridoxal 5'-phosphate</name>
        <dbReference type="ChEBI" id="CHEBI:597326"/>
    </ligand>
</feature>
<feature type="binding site" evidence="5">
    <location>
        <position position="256"/>
    </location>
    <ligand>
        <name>pyridoxal 5'-phosphate</name>
        <dbReference type="ChEBI" id="CHEBI:597326"/>
    </ligand>
</feature>
<feature type="binding site" evidence="5">
    <location>
        <position position="217"/>
    </location>
    <ligand>
        <name>pyridoxal 5'-phosphate</name>
        <dbReference type="ChEBI" id="CHEBI:597326"/>
    </ligand>
</feature>
<dbReference type="InterPro" id="IPR015421">
    <property type="entry name" value="PyrdxlP-dep_Trfase_major"/>
</dbReference>
<evidence type="ECO:0000256" key="2">
    <source>
        <dbReference type="ARBA" id="ARBA00022576"/>
    </source>
</evidence>
<comment type="pathway">
    <text evidence="5">Amino-acid biosynthesis; L-lysine biosynthesis via DAP pathway; LL-2,6-diaminopimelate from (S)-tetrahydrodipicolinate (aminotransferase route): step 1/1.</text>
</comment>
<feature type="binding site" evidence="5">
    <location>
        <position position="42"/>
    </location>
    <ligand>
        <name>substrate</name>
    </ligand>
</feature>
<dbReference type="InterPro" id="IPR019942">
    <property type="entry name" value="DapL/ALD1"/>
</dbReference>
<dbReference type="Gene3D" id="3.40.640.10">
    <property type="entry name" value="Type I PLP-dependent aspartate aminotransferase-like (Major domain)"/>
    <property type="match status" value="1"/>
</dbReference>
<comment type="subunit">
    <text evidence="5">Homodimer.</text>
</comment>
<feature type="binding site" evidence="5">
    <location>
        <position position="186"/>
    </location>
    <ligand>
        <name>substrate</name>
    </ligand>
</feature>
<dbReference type="InterPro" id="IPR015424">
    <property type="entry name" value="PyrdxlP-dep_Trfase"/>
</dbReference>
<evidence type="ECO:0000256" key="6">
    <source>
        <dbReference type="NCBIfam" id="TIGR03542"/>
    </source>
</evidence>
<evidence type="ECO:0000256" key="5">
    <source>
        <dbReference type="HAMAP-Rule" id="MF_01642"/>
    </source>
</evidence>
<dbReference type="GO" id="GO:0030170">
    <property type="term" value="F:pyridoxal phosphate binding"/>
    <property type="evidence" value="ECO:0007669"/>
    <property type="project" value="UniProtKB-UniRule"/>
</dbReference>
<comment type="similarity">
    <text evidence="5">Belongs to the class-I pyridoxal-phosphate-dependent aminotransferase family. LL-diaminopimelate aminotransferase subfamily.</text>
</comment>
<dbReference type="NCBIfam" id="TIGR03542">
    <property type="entry name" value="DAPAT_plant"/>
    <property type="match status" value="1"/>
</dbReference>
<evidence type="ECO:0000256" key="4">
    <source>
        <dbReference type="ARBA" id="ARBA00022898"/>
    </source>
</evidence>
<sequence length="407" mass="46474">MAKINENYLLLPENYIFSEIEARIQKFKKENPDANIIDLGIGDVTRPLPKAVIEAFHRAVDEMGRPETFRGYGPEQGYKFLIEKIIKYDYEKRNIELSVDEVFISDGAKCDIANIQELFDVNNRVAVLDPVYPVYVETNVMAGRAGKPTDGKYENIVYLPCKEENNFIPPLPDEKVDLIYLCYPNNPTGTVLTKKELKKWVDYAHENESIILYDGAYEAFIQEKNIPHSIYEIEDAKEVAIEFRSFSKTAGFTGVRCAYCVVPLQAKAKDNKGRKHSLNKLWRRRQAAKFNGVSYPVQVAASAVYTKRGQREIKESIEYYLNNAKIMRKALKKIGLKAYGGVNAPYIWIKTPNGMNSWDFFDYLLENAQIVGTPGIGFGPSGEGYFRITAFNTRENTKEAMKRLEDL</sequence>
<dbReference type="EMBL" id="CP002278">
    <property type="protein sequence ID" value="ADP77699.1"/>
    <property type="molecule type" value="Genomic_DNA"/>
</dbReference>
<evidence type="ECO:0000256" key="1">
    <source>
        <dbReference type="ARBA" id="ARBA00001933"/>
    </source>
</evidence>
<comment type="function">
    <text evidence="5">Involved in the synthesis of meso-diaminopimelate (m-DAP or DL-DAP), required for both lysine and peptidoglycan biosynthesis. Catalyzes the direct conversion of tetrahydrodipicolinate to LL-diaminopimelate.</text>
</comment>
<keyword evidence="2 5" id="KW-0032">Aminotransferase</keyword>
<name>E3GZG7_METFV</name>
<comment type="cofactor">
    <cofactor evidence="1 5">
        <name>pyridoxal 5'-phosphate</name>
        <dbReference type="ChEBI" id="CHEBI:597326"/>
    </cofactor>
</comment>
<dbReference type="AlphaFoldDB" id="E3GZG7"/>
<dbReference type="FunFam" id="3.40.640.10:FF:000099">
    <property type="entry name" value="LL-diaminopimelate aminotransferase, chloroplastic"/>
    <property type="match status" value="1"/>
</dbReference>
<dbReference type="Gene3D" id="3.90.1150.10">
    <property type="entry name" value="Aspartate Aminotransferase, domain 1"/>
    <property type="match status" value="1"/>
</dbReference>
<dbReference type="HAMAP" id="MF_01642">
    <property type="entry name" value="DapL_aminotrans_1"/>
    <property type="match status" value="1"/>
</dbReference>
<feature type="binding site" evidence="5">
    <location>
        <begin position="245"/>
        <end position="247"/>
    </location>
    <ligand>
        <name>pyridoxal 5'-phosphate</name>
        <dbReference type="ChEBI" id="CHEBI:597326"/>
    </ligand>
</feature>
<dbReference type="UniPathway" id="UPA00034">
    <property type="reaction ID" value="UER00466"/>
</dbReference>
<evidence type="ECO:0000313" key="8">
    <source>
        <dbReference type="EMBL" id="ADP77699.1"/>
    </source>
</evidence>
<feature type="binding site" evidence="5">
    <location>
        <position position="72"/>
    </location>
    <ligand>
        <name>pyridoxal 5'-phosphate</name>
        <dbReference type="ChEBI" id="CHEBI:597326"/>
    </ligand>
</feature>
<feature type="domain" description="Aminotransferase class I/classII large" evidence="7">
    <location>
        <begin position="35"/>
        <end position="404"/>
    </location>
</feature>
<dbReference type="OrthoDB" id="372018at2157"/>
<feature type="binding site" evidence="5">
    <location>
        <position position="387"/>
    </location>
    <ligand>
        <name>substrate</name>
    </ligand>
</feature>
<evidence type="ECO:0000259" key="7">
    <source>
        <dbReference type="Pfam" id="PF00155"/>
    </source>
</evidence>
<accession>E3GZG7</accession>
<keyword evidence="3 5" id="KW-0808">Transferase</keyword>
<dbReference type="PANTHER" id="PTHR43144">
    <property type="entry name" value="AMINOTRANSFERASE"/>
    <property type="match status" value="1"/>
</dbReference>
<dbReference type="InterPro" id="IPR004839">
    <property type="entry name" value="Aminotransferase_I/II_large"/>
</dbReference>
<dbReference type="SUPFAM" id="SSF53383">
    <property type="entry name" value="PLP-dependent transferases"/>
    <property type="match status" value="1"/>
</dbReference>
<keyword evidence="9" id="KW-1185">Reference proteome</keyword>
<dbReference type="GO" id="GO:0010285">
    <property type="term" value="F:L,L-diaminopimelate aminotransferase activity"/>
    <property type="evidence" value="ECO:0007669"/>
    <property type="project" value="UniProtKB-UniRule"/>
</dbReference>